<feature type="coiled-coil region" evidence="2">
    <location>
        <begin position="171"/>
        <end position="212"/>
    </location>
</feature>
<feature type="region of interest" description="Disordered" evidence="3">
    <location>
        <begin position="228"/>
        <end position="306"/>
    </location>
</feature>
<evidence type="ECO:0000256" key="2">
    <source>
        <dbReference type="SAM" id="Coils"/>
    </source>
</evidence>
<feature type="compositionally biased region" description="Low complexity" evidence="3">
    <location>
        <begin position="22"/>
        <end position="42"/>
    </location>
</feature>
<feature type="coiled-coil region" evidence="2">
    <location>
        <begin position="318"/>
        <end position="345"/>
    </location>
</feature>
<dbReference type="RefSeq" id="XP_062634694.1">
    <property type="nucleotide sequence ID" value="XM_062777994.1"/>
</dbReference>
<organism evidence="4 5">
    <name type="scientific">Dichotomopilus funicola</name>
    <dbReference type="NCBI Taxonomy" id="1934379"/>
    <lineage>
        <taxon>Eukaryota</taxon>
        <taxon>Fungi</taxon>
        <taxon>Dikarya</taxon>
        <taxon>Ascomycota</taxon>
        <taxon>Pezizomycotina</taxon>
        <taxon>Sordariomycetes</taxon>
        <taxon>Sordariomycetidae</taxon>
        <taxon>Sordariales</taxon>
        <taxon>Chaetomiaceae</taxon>
        <taxon>Dichotomopilus</taxon>
    </lineage>
</organism>
<accession>A0AAN6ZKM0</accession>
<sequence>MEQNLDLPIALRRTRRSLGGQSVQKPPTTTSTTTSTSTSTRVTPKKVTHKRDAPVSQTPKSRKRRVRFSDPGPQTTRDHHASPSTGLTPLIKRTTLSSSSKTPRRRSTPARFCPGSGSGSGRGPGPLNPFNTPTSPFSGEVRFLPLRQVLDGRVKRRIRRNGLSEEMNTISAEKRRRSEEAKAEVERLRAELAEKDQEIERLQDETVVLDTERVWDLERQVEMLRRELEGRSGGAGGDRTGGSEEEVFTDFDDDTYLPDGPEEMVSSTPPRRMQMSFQTSFPTPPATSPEPGKMMSSPQTPSRRLLFDTPRSSLSIEVDPWATEREELEEELDSLRLEVTKLSASLETYTTLTTRLSNHLPHPPTENSSTQEPTEELDLETRLTTVLHNLTSQTTTLSELTTSLQTLGFPGSDAFSILDSLRTAFRTARLELEYLSPGESTLPLTGSGAALLTHLLTQLRTLSTQHRAATDALDEAHASQVSLRQQLSARASAMDTLAAELTTAQHDRQRADARVADLEHRLTRLRTAARAYASEIVDLEQLVHQLEDEIEDKSTTITDLDGKLIAALTQTAALQDEITALTATHQLELADREGETKKLGSELDTAKGALEEMKSVVEELRREKDELGAVRARERRGAVEMMGRMRGELERVMGIVREGEEVWGGDGGEL</sequence>
<evidence type="ECO:0000256" key="1">
    <source>
        <dbReference type="ARBA" id="ARBA00023054"/>
    </source>
</evidence>
<comment type="caution">
    <text evidence="4">The sequence shown here is derived from an EMBL/GenBank/DDBJ whole genome shotgun (WGS) entry which is preliminary data.</text>
</comment>
<dbReference type="GeneID" id="87814607"/>
<feature type="compositionally biased region" description="Gly residues" evidence="3">
    <location>
        <begin position="231"/>
        <end position="240"/>
    </location>
</feature>
<feature type="coiled-coil region" evidence="2">
    <location>
        <begin position="501"/>
        <end position="563"/>
    </location>
</feature>
<evidence type="ECO:0000256" key="3">
    <source>
        <dbReference type="SAM" id="MobiDB-lite"/>
    </source>
</evidence>
<evidence type="ECO:0000313" key="5">
    <source>
        <dbReference type="Proteomes" id="UP001302676"/>
    </source>
</evidence>
<feature type="compositionally biased region" description="Acidic residues" evidence="3">
    <location>
        <begin position="243"/>
        <end position="262"/>
    </location>
</feature>
<feature type="compositionally biased region" description="Polar residues" evidence="3">
    <location>
        <begin position="265"/>
        <end position="281"/>
    </location>
</feature>
<feature type="coiled-coil region" evidence="2">
    <location>
        <begin position="603"/>
        <end position="630"/>
    </location>
</feature>
<reference evidence="4" key="2">
    <citation type="submission" date="2023-05" db="EMBL/GenBank/DDBJ databases">
        <authorList>
            <consortium name="Lawrence Berkeley National Laboratory"/>
            <person name="Steindorff A."/>
            <person name="Hensen N."/>
            <person name="Bonometti L."/>
            <person name="Westerberg I."/>
            <person name="Brannstrom I.O."/>
            <person name="Guillou S."/>
            <person name="Cros-Aarteil S."/>
            <person name="Calhoun S."/>
            <person name="Haridas S."/>
            <person name="Kuo A."/>
            <person name="Mondo S."/>
            <person name="Pangilinan J."/>
            <person name="Riley R."/>
            <person name="Labutti K."/>
            <person name="Andreopoulos B."/>
            <person name="Lipzen A."/>
            <person name="Chen C."/>
            <person name="Yanf M."/>
            <person name="Daum C."/>
            <person name="Ng V."/>
            <person name="Clum A."/>
            <person name="Ohm R."/>
            <person name="Martin F."/>
            <person name="Silar P."/>
            <person name="Natvig D."/>
            <person name="Lalanne C."/>
            <person name="Gautier V."/>
            <person name="Ament-Velasquez S.L."/>
            <person name="Kruys A."/>
            <person name="Hutchinson M.I."/>
            <person name="Powell A.J."/>
            <person name="Barry K."/>
            <person name="Miller A.N."/>
            <person name="Grigoriev I.V."/>
            <person name="Debuchy R."/>
            <person name="Gladieux P."/>
            <person name="Thoren M.H."/>
            <person name="Johannesson H."/>
        </authorList>
    </citation>
    <scope>NUCLEOTIDE SEQUENCE</scope>
    <source>
        <strain evidence="4">CBS 141.50</strain>
    </source>
</reference>
<dbReference type="EMBL" id="MU853613">
    <property type="protein sequence ID" value="KAK4141323.1"/>
    <property type="molecule type" value="Genomic_DNA"/>
</dbReference>
<dbReference type="PANTHER" id="PTHR23160:SF19">
    <property type="entry name" value="MYOSIN HEAVY CHAIN-RELATED PROTEIN"/>
    <property type="match status" value="1"/>
</dbReference>
<feature type="region of interest" description="Disordered" evidence="3">
    <location>
        <begin position="1"/>
        <end position="137"/>
    </location>
</feature>
<protein>
    <submittedName>
        <fullName evidence="4">Uncharacterized protein</fullName>
    </submittedName>
</protein>
<name>A0AAN6ZKM0_9PEZI</name>
<dbReference type="AlphaFoldDB" id="A0AAN6ZKM0"/>
<dbReference type="Gene3D" id="1.10.287.1490">
    <property type="match status" value="1"/>
</dbReference>
<dbReference type="PANTHER" id="PTHR23160">
    <property type="entry name" value="SYNAPTONEMAL COMPLEX PROTEIN-RELATED"/>
    <property type="match status" value="1"/>
</dbReference>
<keyword evidence="5" id="KW-1185">Reference proteome</keyword>
<evidence type="ECO:0000313" key="4">
    <source>
        <dbReference type="EMBL" id="KAK4141323.1"/>
    </source>
</evidence>
<keyword evidence="1 2" id="KW-0175">Coiled coil</keyword>
<feature type="compositionally biased region" description="Low complexity" evidence="3">
    <location>
        <begin position="92"/>
        <end position="101"/>
    </location>
</feature>
<reference evidence="4" key="1">
    <citation type="journal article" date="2023" name="Mol. Phylogenet. Evol.">
        <title>Genome-scale phylogeny and comparative genomics of the fungal order Sordariales.</title>
        <authorList>
            <person name="Hensen N."/>
            <person name="Bonometti L."/>
            <person name="Westerberg I."/>
            <person name="Brannstrom I.O."/>
            <person name="Guillou S."/>
            <person name="Cros-Aarteil S."/>
            <person name="Calhoun S."/>
            <person name="Haridas S."/>
            <person name="Kuo A."/>
            <person name="Mondo S."/>
            <person name="Pangilinan J."/>
            <person name="Riley R."/>
            <person name="LaButti K."/>
            <person name="Andreopoulos B."/>
            <person name="Lipzen A."/>
            <person name="Chen C."/>
            <person name="Yan M."/>
            <person name="Daum C."/>
            <person name="Ng V."/>
            <person name="Clum A."/>
            <person name="Steindorff A."/>
            <person name="Ohm R.A."/>
            <person name="Martin F."/>
            <person name="Silar P."/>
            <person name="Natvig D.O."/>
            <person name="Lalanne C."/>
            <person name="Gautier V."/>
            <person name="Ament-Velasquez S.L."/>
            <person name="Kruys A."/>
            <person name="Hutchinson M.I."/>
            <person name="Powell A.J."/>
            <person name="Barry K."/>
            <person name="Miller A.N."/>
            <person name="Grigoriev I.V."/>
            <person name="Debuchy R."/>
            <person name="Gladieux P."/>
            <person name="Hiltunen Thoren M."/>
            <person name="Johannesson H."/>
        </authorList>
    </citation>
    <scope>NUCLEOTIDE SEQUENCE</scope>
    <source>
        <strain evidence="4">CBS 141.50</strain>
    </source>
</reference>
<proteinExistence type="predicted"/>
<dbReference type="Proteomes" id="UP001302676">
    <property type="component" value="Unassembled WGS sequence"/>
</dbReference>
<gene>
    <name evidence="4" type="ORF">C8A04DRAFT_14179</name>
</gene>